<organism evidence="4 5">
    <name type="scientific">Canibacter oris</name>
    <dbReference type="NCBI Taxonomy" id="1365628"/>
    <lineage>
        <taxon>Bacteria</taxon>
        <taxon>Bacillati</taxon>
        <taxon>Actinomycetota</taxon>
        <taxon>Actinomycetes</taxon>
        <taxon>Micrococcales</taxon>
        <taxon>Microbacteriaceae</taxon>
        <taxon>Canibacter</taxon>
    </lineage>
</organism>
<dbReference type="InterPro" id="IPR009100">
    <property type="entry name" value="AcylCoA_DH/oxidase_NM_dom_sf"/>
</dbReference>
<dbReference type="Pfam" id="PF08028">
    <property type="entry name" value="Acyl-CoA_dh_2"/>
    <property type="match status" value="1"/>
</dbReference>
<name>A0A840DD32_9MICO</name>
<accession>A0A840DD32</accession>
<dbReference type="PANTHER" id="PTHR43884:SF12">
    <property type="entry name" value="ISOVALERYL-COA DEHYDROGENASE, MITOCHONDRIAL-RELATED"/>
    <property type="match status" value="1"/>
</dbReference>
<dbReference type="EMBL" id="JACIFD010000002">
    <property type="protein sequence ID" value="MBB4070964.1"/>
    <property type="molecule type" value="Genomic_DNA"/>
</dbReference>
<evidence type="ECO:0000259" key="2">
    <source>
        <dbReference type="Pfam" id="PF02771"/>
    </source>
</evidence>
<gene>
    <name evidence="4" type="ORF">F5897_000248</name>
</gene>
<dbReference type="GO" id="GO:0008470">
    <property type="term" value="F:3-methylbutanoyl-CoA dehydrogenase activity"/>
    <property type="evidence" value="ECO:0007669"/>
    <property type="project" value="TreeGrafter"/>
</dbReference>
<evidence type="ECO:0000259" key="3">
    <source>
        <dbReference type="Pfam" id="PF08028"/>
    </source>
</evidence>
<dbReference type="Proteomes" id="UP000571183">
    <property type="component" value="Unassembled WGS sequence"/>
</dbReference>
<evidence type="ECO:0000256" key="1">
    <source>
        <dbReference type="ARBA" id="ARBA00023002"/>
    </source>
</evidence>
<dbReference type="RefSeq" id="WP_183304205.1">
    <property type="nucleotide sequence ID" value="NZ_JACIFD010000002.1"/>
</dbReference>
<protein>
    <submittedName>
        <fullName evidence="4">Alkylation response protein AidB-like acyl-CoA dehydrogenase</fullName>
    </submittedName>
</protein>
<comment type="caution">
    <text evidence="4">The sequence shown here is derived from an EMBL/GenBank/DDBJ whole genome shotgun (WGS) entry which is preliminary data.</text>
</comment>
<dbReference type="GO" id="GO:0006552">
    <property type="term" value="P:L-leucine catabolic process"/>
    <property type="evidence" value="ECO:0007669"/>
    <property type="project" value="TreeGrafter"/>
</dbReference>
<dbReference type="InterPro" id="IPR013786">
    <property type="entry name" value="AcylCoA_DH/ox_N"/>
</dbReference>
<evidence type="ECO:0000313" key="4">
    <source>
        <dbReference type="EMBL" id="MBB4070964.1"/>
    </source>
</evidence>
<dbReference type="InterPro" id="IPR046373">
    <property type="entry name" value="Acyl-CoA_Oxase/DH_mid-dom_sf"/>
</dbReference>
<evidence type="ECO:0000313" key="5">
    <source>
        <dbReference type="Proteomes" id="UP000571183"/>
    </source>
</evidence>
<dbReference type="AlphaFoldDB" id="A0A840DD32"/>
<dbReference type="PANTHER" id="PTHR43884">
    <property type="entry name" value="ACYL-COA DEHYDROGENASE"/>
    <property type="match status" value="1"/>
</dbReference>
<dbReference type="PIRSF" id="PIRSF016578">
    <property type="entry name" value="HsaA"/>
    <property type="match status" value="1"/>
</dbReference>
<dbReference type="Gene3D" id="1.10.540.10">
    <property type="entry name" value="Acyl-CoA dehydrogenase/oxidase, N-terminal domain"/>
    <property type="match status" value="1"/>
</dbReference>
<dbReference type="InterPro" id="IPR013107">
    <property type="entry name" value="Acyl-CoA_DH_C"/>
</dbReference>
<dbReference type="InterPro" id="IPR037069">
    <property type="entry name" value="AcylCoA_DH/ox_N_sf"/>
</dbReference>
<dbReference type="Pfam" id="PF02771">
    <property type="entry name" value="Acyl-CoA_dh_N"/>
    <property type="match status" value="1"/>
</dbReference>
<dbReference type="SUPFAM" id="SSF47203">
    <property type="entry name" value="Acyl-CoA dehydrogenase C-terminal domain-like"/>
    <property type="match status" value="1"/>
</dbReference>
<dbReference type="InterPro" id="IPR036250">
    <property type="entry name" value="AcylCo_DH-like_C"/>
</dbReference>
<dbReference type="GO" id="GO:0050660">
    <property type="term" value="F:flavin adenine dinucleotide binding"/>
    <property type="evidence" value="ECO:0007669"/>
    <property type="project" value="InterPro"/>
</dbReference>
<feature type="domain" description="Acyl-CoA dehydrogenase/oxidase N-terminal" evidence="2">
    <location>
        <begin position="13"/>
        <end position="103"/>
    </location>
</feature>
<feature type="domain" description="Acyl-CoA dehydrogenase C-terminal" evidence="3">
    <location>
        <begin position="250"/>
        <end position="368"/>
    </location>
</feature>
<dbReference type="Gene3D" id="1.20.140.10">
    <property type="entry name" value="Butyryl-CoA Dehydrogenase, subunit A, domain 3"/>
    <property type="match status" value="1"/>
</dbReference>
<dbReference type="SUPFAM" id="SSF56645">
    <property type="entry name" value="Acyl-CoA dehydrogenase NM domain-like"/>
    <property type="match status" value="1"/>
</dbReference>
<sequence length="387" mass="40959">MESTFLGAELLAEFAARAGEYDSGNHFCEADIKQLQDAGYLAAAVPHRYGGGGLSLAALMREQRRLAQAAPATALAVNMHQVWVMVAALLATETPETAPTWLLKDAAAGEIFAFGISEPGNDKVLFDSRSTAIPTAAGYEISGTKIFTTLSPVWSRLGVHAKTAAGKLIFGFVRREGTQPRKPEQASVGLSGGSITHPDEWNQLGMRATHSYTTHLEAVPVAAADVVTECDPFDFANPLTAAVFSSFSLLTASVYLGIADRALQLATTALQQQRERAGALSPALTTELVAAELRLRAAAAALELRAIEVETGRTAADHFLAVGAAKLEVCDMARETVATAIRLTGAKAYHADHELARLWRDVLAGMFHPTSFVALTDSVAAALGLSE</sequence>
<keyword evidence="1" id="KW-0560">Oxidoreductase</keyword>
<reference evidence="4" key="1">
    <citation type="submission" date="2020-08" db="EMBL/GenBank/DDBJ databases">
        <title>Sequencing the genomes of 1000 actinobacteria strains.</title>
        <authorList>
            <person name="Klenk H.-P."/>
        </authorList>
    </citation>
    <scope>NUCLEOTIDE SEQUENCE [LARGE SCALE GENOMIC DNA]</scope>
    <source>
        <strain evidence="4">DSM 27064</strain>
    </source>
</reference>
<dbReference type="Gene3D" id="2.40.110.10">
    <property type="entry name" value="Butyryl-CoA Dehydrogenase, subunit A, domain 2"/>
    <property type="match status" value="1"/>
</dbReference>
<keyword evidence="5" id="KW-1185">Reference proteome</keyword>
<proteinExistence type="predicted"/>